<keyword evidence="3" id="KW-1185">Reference proteome</keyword>
<feature type="compositionally biased region" description="Polar residues" evidence="1">
    <location>
        <begin position="59"/>
        <end position="72"/>
    </location>
</feature>
<evidence type="ECO:0000256" key="1">
    <source>
        <dbReference type="SAM" id="MobiDB-lite"/>
    </source>
</evidence>
<feature type="region of interest" description="Disordered" evidence="1">
    <location>
        <begin position="102"/>
        <end position="148"/>
    </location>
</feature>
<name>A0A093R0V0_PHACA</name>
<evidence type="ECO:0000313" key="2">
    <source>
        <dbReference type="EMBL" id="KFW94738.1"/>
    </source>
</evidence>
<gene>
    <name evidence="2" type="ORF">N336_09733</name>
</gene>
<feature type="region of interest" description="Disordered" evidence="1">
    <location>
        <begin position="55"/>
        <end position="79"/>
    </location>
</feature>
<feature type="non-terminal residue" evidence="2">
    <location>
        <position position="176"/>
    </location>
</feature>
<organism evidence="2 3">
    <name type="scientific">Phalacrocorax carbo</name>
    <name type="common">Great cormorant</name>
    <name type="synonym">Pelecanus carbo</name>
    <dbReference type="NCBI Taxonomy" id="9209"/>
    <lineage>
        <taxon>Eukaryota</taxon>
        <taxon>Metazoa</taxon>
        <taxon>Chordata</taxon>
        <taxon>Craniata</taxon>
        <taxon>Vertebrata</taxon>
        <taxon>Euteleostomi</taxon>
        <taxon>Archelosauria</taxon>
        <taxon>Archosauria</taxon>
        <taxon>Dinosauria</taxon>
        <taxon>Saurischia</taxon>
        <taxon>Theropoda</taxon>
        <taxon>Coelurosauria</taxon>
        <taxon>Aves</taxon>
        <taxon>Neognathae</taxon>
        <taxon>Neoaves</taxon>
        <taxon>Aequornithes</taxon>
        <taxon>Suliformes</taxon>
        <taxon>Phalacrocoracidae</taxon>
        <taxon>Phalacrocorax</taxon>
    </lineage>
</organism>
<dbReference type="Proteomes" id="UP000053238">
    <property type="component" value="Unassembled WGS sequence"/>
</dbReference>
<reference evidence="2 3" key="1">
    <citation type="submission" date="2014-04" db="EMBL/GenBank/DDBJ databases">
        <title>Genome evolution of avian class.</title>
        <authorList>
            <person name="Zhang G."/>
            <person name="Li C."/>
        </authorList>
    </citation>
    <scope>NUCLEOTIDE SEQUENCE [LARGE SCALE GENOMIC DNA]</scope>
    <source>
        <strain evidence="2">BGI_N336</strain>
    </source>
</reference>
<feature type="non-terminal residue" evidence="2">
    <location>
        <position position="1"/>
    </location>
</feature>
<dbReference type="AlphaFoldDB" id="A0A093R0V0"/>
<accession>A0A093R0V0</accession>
<evidence type="ECO:0000313" key="3">
    <source>
        <dbReference type="Proteomes" id="UP000053238"/>
    </source>
</evidence>
<sequence>APCGCYFDPRVFHVEWTSTTLPPPPTTALAHSAASLLGAALWGAGVCGTPPAWAAPRTPQGQRQHFTASNHQGRAVAPAPPLLPPSSPGYEYIQDQFAQINISSGDTPAGAPLRSNIAPGTHRPTSPSPAPHNQPLGDPAADLTLPEEVPLHEALRLFGCSLDEPGISQEGASSSP</sequence>
<dbReference type="EMBL" id="KL443207">
    <property type="protein sequence ID" value="KFW94738.1"/>
    <property type="molecule type" value="Genomic_DNA"/>
</dbReference>
<proteinExistence type="predicted"/>
<protein>
    <submittedName>
        <fullName evidence="2">Uncharacterized protein</fullName>
    </submittedName>
</protein>